<reference evidence="1 2" key="1">
    <citation type="submission" date="2013-07" db="EMBL/GenBank/DDBJ databases">
        <title>Comparative Genomic and Metabolomic Analysis of Twelve Strains of Pseudoalteromonas luteoviolacea.</title>
        <authorList>
            <person name="Vynne N.G."/>
            <person name="Mansson M."/>
            <person name="Gram L."/>
        </authorList>
    </citation>
    <scope>NUCLEOTIDE SEQUENCE [LARGE SCALE GENOMIC DNA]</scope>
    <source>
        <strain evidence="1 2">NCIMB 1942</strain>
    </source>
</reference>
<proteinExistence type="predicted"/>
<sequence>MTLYFQHCLEHLYLRRPRVQKWTGSFGYPSDKWRVQQHPRMMADVNGDGTEGFANASVYVAPMK</sequence>
<dbReference type="RefSeq" id="WP_063377612.1">
    <property type="nucleotide sequence ID" value="NZ_AUXT01000171.1"/>
</dbReference>
<dbReference type="PATRIC" id="fig|1365253.3.peg.3059"/>
<comment type="caution">
    <text evidence="1">The sequence shown here is derived from an EMBL/GenBank/DDBJ whole genome shotgun (WGS) entry which is preliminary data.</text>
</comment>
<dbReference type="Proteomes" id="UP000076587">
    <property type="component" value="Unassembled WGS sequence"/>
</dbReference>
<evidence type="ECO:0000313" key="1">
    <source>
        <dbReference type="EMBL" id="KZN46356.1"/>
    </source>
</evidence>
<dbReference type="OrthoDB" id="9790247at2"/>
<accession>A0A167BBX6</accession>
<dbReference type="EMBL" id="AUXT01000171">
    <property type="protein sequence ID" value="KZN46356.1"/>
    <property type="molecule type" value="Genomic_DNA"/>
</dbReference>
<gene>
    <name evidence="1" type="ORF">N482_12690</name>
</gene>
<dbReference type="AlphaFoldDB" id="A0A167BBX6"/>
<evidence type="ECO:0000313" key="2">
    <source>
        <dbReference type="Proteomes" id="UP000076587"/>
    </source>
</evidence>
<organism evidence="1 2">
    <name type="scientific">Pseudoalteromonas luteoviolacea NCIMB 1942</name>
    <dbReference type="NCBI Taxonomy" id="1365253"/>
    <lineage>
        <taxon>Bacteria</taxon>
        <taxon>Pseudomonadati</taxon>
        <taxon>Pseudomonadota</taxon>
        <taxon>Gammaproteobacteria</taxon>
        <taxon>Alteromonadales</taxon>
        <taxon>Pseudoalteromonadaceae</taxon>
        <taxon>Pseudoalteromonas</taxon>
    </lineage>
</organism>
<protein>
    <submittedName>
        <fullName evidence="1">Uncharacterized protein</fullName>
    </submittedName>
</protein>
<name>A0A167BBX6_9GAMM</name>